<protein>
    <submittedName>
        <fullName evidence="3">SRPBCC domain-containing protein</fullName>
    </submittedName>
</protein>
<accession>A0ABW2N753</accession>
<dbReference type="Gene3D" id="3.30.530.20">
    <property type="match status" value="1"/>
</dbReference>
<comment type="similarity">
    <text evidence="1">Belongs to the AHA1 family.</text>
</comment>
<reference evidence="4" key="1">
    <citation type="journal article" date="2019" name="Int. J. Syst. Evol. Microbiol.">
        <title>The Global Catalogue of Microorganisms (GCM) 10K type strain sequencing project: providing services to taxonomists for standard genome sequencing and annotation.</title>
        <authorList>
            <consortium name="The Broad Institute Genomics Platform"/>
            <consortium name="The Broad Institute Genome Sequencing Center for Infectious Disease"/>
            <person name="Wu L."/>
            <person name="Ma J."/>
        </authorList>
    </citation>
    <scope>NUCLEOTIDE SEQUENCE [LARGE SCALE GENOMIC DNA]</scope>
    <source>
        <strain evidence="4">FCH27</strain>
    </source>
</reference>
<evidence type="ECO:0000259" key="2">
    <source>
        <dbReference type="Pfam" id="PF08327"/>
    </source>
</evidence>
<comment type="caution">
    <text evidence="3">The sequence shown here is derived from an EMBL/GenBank/DDBJ whole genome shotgun (WGS) entry which is preliminary data.</text>
</comment>
<organism evidence="3 4">
    <name type="scientific">Nocardioides astragali</name>
    <dbReference type="NCBI Taxonomy" id="1776736"/>
    <lineage>
        <taxon>Bacteria</taxon>
        <taxon>Bacillati</taxon>
        <taxon>Actinomycetota</taxon>
        <taxon>Actinomycetes</taxon>
        <taxon>Propionibacteriales</taxon>
        <taxon>Nocardioidaceae</taxon>
        <taxon>Nocardioides</taxon>
    </lineage>
</organism>
<dbReference type="Pfam" id="PF08327">
    <property type="entry name" value="AHSA1"/>
    <property type="match status" value="1"/>
</dbReference>
<dbReference type="EMBL" id="JBHTCH010000017">
    <property type="protein sequence ID" value="MFC7361639.1"/>
    <property type="molecule type" value="Genomic_DNA"/>
</dbReference>
<dbReference type="InterPro" id="IPR023393">
    <property type="entry name" value="START-like_dom_sf"/>
</dbReference>
<dbReference type="RefSeq" id="WP_255891223.1">
    <property type="nucleotide sequence ID" value="NZ_JAFMZM010000004.1"/>
</dbReference>
<sequence length="142" mass="15796">MPSTPGLEPIVAEVTVPVTVTEAFVGFTAQMSEWWDPMVSPDPATFAGIAIDPNGDVTMIHGDEQHVWGRVTDWDPIGHYSQQFWLGHDEESATTLDVSFTESEDGTRVRLEHGGWAAGSEDVRARYTHWDQLLERYAAHVS</sequence>
<name>A0ABW2N753_9ACTN</name>
<feature type="domain" description="Activator of Hsp90 ATPase homologue 1/2-like C-terminal" evidence="2">
    <location>
        <begin position="33"/>
        <end position="139"/>
    </location>
</feature>
<proteinExistence type="inferred from homology"/>
<dbReference type="SUPFAM" id="SSF55961">
    <property type="entry name" value="Bet v1-like"/>
    <property type="match status" value="1"/>
</dbReference>
<evidence type="ECO:0000313" key="3">
    <source>
        <dbReference type="EMBL" id="MFC7361639.1"/>
    </source>
</evidence>
<gene>
    <name evidence="3" type="ORF">ACFQO6_15295</name>
</gene>
<evidence type="ECO:0000256" key="1">
    <source>
        <dbReference type="ARBA" id="ARBA00006817"/>
    </source>
</evidence>
<evidence type="ECO:0000313" key="4">
    <source>
        <dbReference type="Proteomes" id="UP001596524"/>
    </source>
</evidence>
<dbReference type="InterPro" id="IPR013538">
    <property type="entry name" value="ASHA1/2-like_C"/>
</dbReference>
<keyword evidence="4" id="KW-1185">Reference proteome</keyword>
<dbReference type="Proteomes" id="UP001596524">
    <property type="component" value="Unassembled WGS sequence"/>
</dbReference>